<protein>
    <submittedName>
        <fullName evidence="2">Uncharacterized protein</fullName>
    </submittedName>
</protein>
<reference evidence="2" key="1">
    <citation type="submission" date="2010-04" db="EMBL/GenBank/DDBJ databases">
        <title>Complete sequence of Thiomonas intermedia K12.</title>
        <authorList>
            <consortium name="US DOE Joint Genome Institute"/>
            <person name="Lucas S."/>
            <person name="Copeland A."/>
            <person name="Lapidus A."/>
            <person name="Cheng J.-F."/>
            <person name="Bruce D."/>
            <person name="Goodwin L."/>
            <person name="Pitluck S."/>
            <person name="Davenport K."/>
            <person name="Detter J.C."/>
            <person name="Han C."/>
            <person name="Tapia R."/>
            <person name="Land M."/>
            <person name="Hauser L."/>
            <person name="Kyrpides N."/>
            <person name="Ovchinnikova G."/>
            <person name="Kerfeld C.A."/>
            <person name="Cannon G.C."/>
            <person name="Heinhorst S."/>
            <person name="Woyke T."/>
        </authorList>
    </citation>
    <scope>NUCLEOTIDE SEQUENCE [LARGE SCALE GENOMIC DNA]</scope>
    <source>
        <strain evidence="2">K12</strain>
    </source>
</reference>
<evidence type="ECO:0000256" key="1">
    <source>
        <dbReference type="SAM" id="Phobius"/>
    </source>
</evidence>
<gene>
    <name evidence="2" type="ordered locus">Tint_0392</name>
</gene>
<feature type="transmembrane region" description="Helical" evidence="1">
    <location>
        <begin position="20"/>
        <end position="39"/>
    </location>
</feature>
<name>D5X4X8_THIK1</name>
<proteinExistence type="predicted"/>
<dbReference type="HOGENOM" id="CLU_1884844_0_0_4"/>
<dbReference type="STRING" id="75379.Tint_0392"/>
<accession>D5X4X8</accession>
<feature type="transmembrane region" description="Helical" evidence="1">
    <location>
        <begin position="88"/>
        <end position="112"/>
    </location>
</feature>
<keyword evidence="1" id="KW-1133">Transmembrane helix</keyword>
<organism evidence="2">
    <name type="scientific">Thiomonas intermedia (strain K12)</name>
    <name type="common">Thiobacillus intermedius</name>
    <dbReference type="NCBI Taxonomy" id="75379"/>
    <lineage>
        <taxon>Bacteria</taxon>
        <taxon>Pseudomonadati</taxon>
        <taxon>Pseudomonadota</taxon>
        <taxon>Betaproteobacteria</taxon>
        <taxon>Burkholderiales</taxon>
        <taxon>Thiomonas</taxon>
    </lineage>
</organism>
<keyword evidence="1" id="KW-0472">Membrane</keyword>
<dbReference type="AlphaFoldDB" id="D5X4X8"/>
<feature type="transmembrane region" description="Helical" evidence="1">
    <location>
        <begin position="46"/>
        <end position="68"/>
    </location>
</feature>
<evidence type="ECO:0000313" key="2">
    <source>
        <dbReference type="EMBL" id="ADG29802.1"/>
    </source>
</evidence>
<keyword evidence="1" id="KW-0812">Transmembrane</keyword>
<dbReference type="EMBL" id="CP002021">
    <property type="protein sequence ID" value="ADG29802.1"/>
    <property type="molecule type" value="Genomic_DNA"/>
</dbReference>
<dbReference type="BioCyc" id="TINT75379:TINT_RS01980-MONOMER"/>
<dbReference type="KEGG" id="tin:Tint_0392"/>
<sequence>MAHIVDENQAQAHSLLWRLRIILIACIAAAALIPCAYIWRMHAFEYIALYYIGAVFNAMPGIALKLGGYPQVALEFYQHYAALGGLEFMSTVFRLCIISGLLGAVLSGAYLFRRQLFRTDQPPRIAEGDDEHDPY</sequence>